<evidence type="ECO:0000313" key="1">
    <source>
        <dbReference type="EMBL" id="MDN3592170.1"/>
    </source>
</evidence>
<feature type="non-terminal residue" evidence="1">
    <location>
        <position position="1"/>
    </location>
</feature>
<reference evidence="2" key="1">
    <citation type="journal article" date="2019" name="Int. J. Syst. Evol. Microbiol.">
        <title>The Global Catalogue of Microorganisms (GCM) 10K type strain sequencing project: providing services to taxonomists for standard genome sequencing and annotation.</title>
        <authorList>
            <consortium name="The Broad Institute Genomics Platform"/>
            <consortium name="The Broad Institute Genome Sequencing Center for Infectious Disease"/>
            <person name="Wu L."/>
            <person name="Ma J."/>
        </authorList>
    </citation>
    <scope>NUCLEOTIDE SEQUENCE [LARGE SCALE GENOMIC DNA]</scope>
    <source>
        <strain evidence="2">CECT 7069</strain>
    </source>
</reference>
<sequence>HATDDALTSNLGHRMGAGHAGSGLSRRYFDGPSWDELLAQLAAMCPLIDREYGYYKQTMRDPLQIGAHFAERFQEWAWGDGRPKFPPDLFADTVPFSAYIKHCIAEMLISSTPTDVATVVDYQDEIEALAGIRPHAVITTNYDQFLEIAFPDYHPIIGQQIIRTPNLSVGEIFKIHGCVSDPGSMVLIKDDYEEFIKKKKYLSAKLLTFFSEHPLLFIGYGAGDPNIRAILSDIDEALPTSGGVIPNVYILEWRASIPEGETPATEKLIAIDDAKSIRIKAIEATDFTWVFKAFGTQQPLNGVSPKTLRALLSRSYELVRTDIPRKMVQADFKMLEGAVQNGDEFAKLFGITTVNEASVMGANYPHTLTGVCKKLGGRGWARAQRAIDMLKEQIGFDIKSSDNRYHCAINYGKNPIRKYSDEAVVLLGKVLAGESVKVEIPGGKEAVMFPPRSQRASPRPSGQ</sequence>
<organism evidence="1 2">
    <name type="scientific">Methylobacterium adhaesivum</name>
    <dbReference type="NCBI Taxonomy" id="333297"/>
    <lineage>
        <taxon>Bacteria</taxon>
        <taxon>Pseudomonadati</taxon>
        <taxon>Pseudomonadota</taxon>
        <taxon>Alphaproteobacteria</taxon>
        <taxon>Hyphomicrobiales</taxon>
        <taxon>Methylobacteriaceae</taxon>
        <taxon>Methylobacterium</taxon>
    </lineage>
</organism>
<dbReference type="EMBL" id="JAUFPX010000016">
    <property type="protein sequence ID" value="MDN3592170.1"/>
    <property type="molecule type" value="Genomic_DNA"/>
</dbReference>
<dbReference type="Proteomes" id="UP001224644">
    <property type="component" value="Unassembled WGS sequence"/>
</dbReference>
<name>A0ABT8BLJ3_9HYPH</name>
<proteinExistence type="predicted"/>
<evidence type="ECO:0000313" key="2">
    <source>
        <dbReference type="Proteomes" id="UP001224644"/>
    </source>
</evidence>
<protein>
    <submittedName>
        <fullName evidence="1">SIR2 family protein</fullName>
    </submittedName>
</protein>
<dbReference type="Pfam" id="PF13289">
    <property type="entry name" value="SIR2_2"/>
    <property type="match status" value="1"/>
</dbReference>
<dbReference type="RefSeq" id="WP_290346238.1">
    <property type="nucleotide sequence ID" value="NZ_JAUFPX010000016.1"/>
</dbReference>
<comment type="caution">
    <text evidence="1">The sequence shown here is derived from an EMBL/GenBank/DDBJ whole genome shotgun (WGS) entry which is preliminary data.</text>
</comment>
<accession>A0ABT8BLJ3</accession>
<keyword evidence="2" id="KW-1185">Reference proteome</keyword>
<gene>
    <name evidence="1" type="ORF">QWZ12_16350</name>
</gene>